<sequence length="445" mass="48227">MNCDLLILDGCLLAEDGAVLRGMAVAVTGGEITEVLPAAQAAEKYQARETVPAEGNLILPGFVDAHTHTCQQLLRGRTTDEYPMIWTRFLVPFEGSLTAQDVRVSAQLACLEMIKAGFTSFADAGGTHMNQVAESVIESGMRAALCRSTMDMGAAIPDGMKESCDDNLRHAEELYRAYQGAGNGRVDIWFGLRQVMTCSPELVRRTGELAREYHTGIHAHLCEHKDEVSFCLQNYKKRPAAFLEEMGVLGPNLLTAHNVTLSESDITLMVRREVKFVHCPRANLSNHGFPKTPRILECGGEIGIGCDGASGVALDMFDQLRTLKDGVLAFWGLPVFDPVVLPTRELLKMSSLGGAAAIGRKDSLGSVEAGKKADLIIINIHQPHLLPSQNLANTLLAGASGRDVTDSVINGRVVMRGRHVLTLDEEKIMADSTRHMAEIVSRAGI</sequence>
<dbReference type="CDD" id="cd01298">
    <property type="entry name" value="ATZ_TRZ_like"/>
    <property type="match status" value="1"/>
</dbReference>
<evidence type="ECO:0000256" key="1">
    <source>
        <dbReference type="ARBA" id="ARBA00022801"/>
    </source>
</evidence>
<dbReference type="PANTHER" id="PTHR43794">
    <property type="entry name" value="AMINOHYDROLASE SSNA-RELATED"/>
    <property type="match status" value="1"/>
</dbReference>
<dbReference type="SUPFAM" id="SSF51338">
    <property type="entry name" value="Composite domain of metallo-dependent hydrolases"/>
    <property type="match status" value="1"/>
</dbReference>
<reference evidence="3" key="1">
    <citation type="submission" date="2016-04" db="EMBL/GenBank/DDBJ databases">
        <authorList>
            <person name="Evans L.H."/>
            <person name="Alamgir A."/>
            <person name="Owens N."/>
            <person name="Weber N.D."/>
            <person name="Virtaneva K."/>
            <person name="Barbian K."/>
            <person name="Babar A."/>
            <person name="Rosenke K."/>
        </authorList>
    </citation>
    <scope>NUCLEOTIDE SEQUENCE</scope>
    <source>
        <strain evidence="3">86</strain>
    </source>
</reference>
<dbReference type="SUPFAM" id="SSF51556">
    <property type="entry name" value="Metallo-dependent hydrolases"/>
    <property type="match status" value="1"/>
</dbReference>
<dbReference type="Pfam" id="PF01979">
    <property type="entry name" value="Amidohydro_1"/>
    <property type="match status" value="1"/>
</dbReference>
<organism evidence="3">
    <name type="scientific">uncultured Eubacteriales bacterium</name>
    <dbReference type="NCBI Taxonomy" id="172733"/>
    <lineage>
        <taxon>Bacteria</taxon>
        <taxon>Bacillati</taxon>
        <taxon>Bacillota</taxon>
        <taxon>Clostridia</taxon>
        <taxon>Eubacteriales</taxon>
        <taxon>environmental samples</taxon>
    </lineage>
</organism>
<feature type="domain" description="Amidohydrolase-related" evidence="2">
    <location>
        <begin position="58"/>
        <end position="414"/>
    </location>
</feature>
<dbReference type="AlphaFoldDB" id="A0A212JA22"/>
<protein>
    <submittedName>
        <fullName evidence="3">Cytosine deaminase-like metal-dependent hydrolase</fullName>
    </submittedName>
</protein>
<dbReference type="InterPro" id="IPR006680">
    <property type="entry name" value="Amidohydro-rel"/>
</dbReference>
<proteinExistence type="predicted"/>
<dbReference type="GO" id="GO:0016810">
    <property type="term" value="F:hydrolase activity, acting on carbon-nitrogen (but not peptide) bonds"/>
    <property type="evidence" value="ECO:0007669"/>
    <property type="project" value="InterPro"/>
</dbReference>
<dbReference type="Gene3D" id="2.30.40.10">
    <property type="entry name" value="Urease, subunit C, domain 1"/>
    <property type="match status" value="1"/>
</dbReference>
<dbReference type="InterPro" id="IPR050287">
    <property type="entry name" value="MTA/SAH_deaminase"/>
</dbReference>
<keyword evidence="1 3" id="KW-0378">Hydrolase</keyword>
<dbReference type="InterPro" id="IPR011059">
    <property type="entry name" value="Metal-dep_hydrolase_composite"/>
</dbReference>
<evidence type="ECO:0000313" key="3">
    <source>
        <dbReference type="EMBL" id="SBV96304.1"/>
    </source>
</evidence>
<dbReference type="PANTHER" id="PTHR43794:SF11">
    <property type="entry name" value="AMIDOHYDROLASE-RELATED DOMAIN-CONTAINING PROTEIN"/>
    <property type="match status" value="1"/>
</dbReference>
<evidence type="ECO:0000259" key="2">
    <source>
        <dbReference type="Pfam" id="PF01979"/>
    </source>
</evidence>
<dbReference type="InterPro" id="IPR032466">
    <property type="entry name" value="Metal_Hydrolase"/>
</dbReference>
<dbReference type="Gene3D" id="3.20.20.140">
    <property type="entry name" value="Metal-dependent hydrolases"/>
    <property type="match status" value="1"/>
</dbReference>
<dbReference type="EMBL" id="FLUN01000001">
    <property type="protein sequence ID" value="SBV96304.1"/>
    <property type="molecule type" value="Genomic_DNA"/>
</dbReference>
<accession>A0A212JA22</accession>
<gene>
    <name evidence="3" type="ORF">KL86CLO1_10759</name>
</gene>
<name>A0A212JA22_9FIRM</name>